<evidence type="ECO:0000313" key="4">
    <source>
        <dbReference type="Proteomes" id="UP001159641"/>
    </source>
</evidence>
<dbReference type="InterPro" id="IPR018114">
    <property type="entry name" value="TRYPSIN_HIS"/>
</dbReference>
<dbReference type="PANTHER" id="PTHR24271">
    <property type="entry name" value="KALLIKREIN-RELATED"/>
    <property type="match status" value="1"/>
</dbReference>
<keyword evidence="4" id="KW-1185">Reference proteome</keyword>
<dbReference type="SUPFAM" id="SSF50494">
    <property type="entry name" value="Trypsin-like serine proteases"/>
    <property type="match status" value="1"/>
</dbReference>
<gene>
    <name evidence="3" type="ORF">J1605_021735</name>
</gene>
<evidence type="ECO:0000259" key="2">
    <source>
        <dbReference type="Pfam" id="PF00089"/>
    </source>
</evidence>
<proteinExistence type="predicted"/>
<dbReference type="Pfam" id="PF00089">
    <property type="entry name" value="Trypsin"/>
    <property type="match status" value="1"/>
</dbReference>
<protein>
    <recommendedName>
        <fullName evidence="2">Peptidase S1 domain-containing protein</fullName>
    </recommendedName>
</protein>
<organism evidence="3 4">
    <name type="scientific">Eschrichtius robustus</name>
    <name type="common">California gray whale</name>
    <name type="synonym">Eschrichtius gibbosus</name>
    <dbReference type="NCBI Taxonomy" id="9764"/>
    <lineage>
        <taxon>Eukaryota</taxon>
        <taxon>Metazoa</taxon>
        <taxon>Chordata</taxon>
        <taxon>Craniata</taxon>
        <taxon>Vertebrata</taxon>
        <taxon>Euteleostomi</taxon>
        <taxon>Mammalia</taxon>
        <taxon>Eutheria</taxon>
        <taxon>Laurasiatheria</taxon>
        <taxon>Artiodactyla</taxon>
        <taxon>Whippomorpha</taxon>
        <taxon>Cetacea</taxon>
        <taxon>Mysticeti</taxon>
        <taxon>Eschrichtiidae</taxon>
        <taxon>Eschrichtius</taxon>
    </lineage>
</organism>
<dbReference type="InterPro" id="IPR043504">
    <property type="entry name" value="Peptidase_S1_PA_chymotrypsin"/>
</dbReference>
<keyword evidence="1" id="KW-1015">Disulfide bond</keyword>
<dbReference type="Gene3D" id="2.40.10.10">
    <property type="entry name" value="Trypsin-like serine proteases"/>
    <property type="match status" value="1"/>
</dbReference>
<dbReference type="PANTHER" id="PTHR24271:SF60">
    <property type="entry name" value="KALLIKREIN-15"/>
    <property type="match status" value="1"/>
</dbReference>
<dbReference type="PROSITE" id="PS00134">
    <property type="entry name" value="TRYPSIN_HIS"/>
    <property type="match status" value="1"/>
</dbReference>
<comment type="caution">
    <text evidence="3">The sequence shown here is derived from an EMBL/GenBank/DDBJ whole genome shotgun (WGS) entry which is preliminary data.</text>
</comment>
<sequence length="192" mass="20221">MLLEDLEGTSAEPWSLLRNVASPHPLLPADVYSLPSGSLCALSSLPPTCPLHPARASALLQLGLARGGLSAQLFNPRPLSFSVGRPHPSLVKPLVHHIRIPAALPGPLAQFLTLAGCKGKDSVLGGLPLSPLSVAQDDSDKVLRGDKCAPHSQLWQVALFEHGRCNCGGSLISPRWVLSAAHCQSRYEGLGS</sequence>
<dbReference type="InterPro" id="IPR009003">
    <property type="entry name" value="Peptidase_S1_PA"/>
</dbReference>
<feature type="domain" description="Peptidase S1" evidence="2">
    <location>
        <begin position="144"/>
        <end position="186"/>
    </location>
</feature>
<dbReference type="GO" id="GO:0006508">
    <property type="term" value="P:proteolysis"/>
    <property type="evidence" value="ECO:0007669"/>
    <property type="project" value="InterPro"/>
</dbReference>
<dbReference type="InterPro" id="IPR001254">
    <property type="entry name" value="Trypsin_dom"/>
</dbReference>
<dbReference type="GO" id="GO:0030141">
    <property type="term" value="C:secretory granule"/>
    <property type="evidence" value="ECO:0007669"/>
    <property type="project" value="TreeGrafter"/>
</dbReference>
<evidence type="ECO:0000313" key="3">
    <source>
        <dbReference type="EMBL" id="KAJ8789777.1"/>
    </source>
</evidence>
<evidence type="ECO:0000256" key="1">
    <source>
        <dbReference type="ARBA" id="ARBA00023157"/>
    </source>
</evidence>
<dbReference type="AlphaFoldDB" id="A0AB34HEH7"/>
<dbReference type="GO" id="GO:0004252">
    <property type="term" value="F:serine-type endopeptidase activity"/>
    <property type="evidence" value="ECO:0007669"/>
    <property type="project" value="InterPro"/>
</dbReference>
<accession>A0AB34HEH7</accession>
<reference evidence="3 4" key="1">
    <citation type="submission" date="2022-11" db="EMBL/GenBank/DDBJ databases">
        <title>Whole genome sequence of Eschrichtius robustus ER-17-0199.</title>
        <authorList>
            <person name="Bruniche-Olsen A."/>
            <person name="Black A.N."/>
            <person name="Fields C.J."/>
            <person name="Walden K."/>
            <person name="Dewoody J.A."/>
        </authorList>
    </citation>
    <scope>NUCLEOTIDE SEQUENCE [LARGE SCALE GENOMIC DNA]</scope>
    <source>
        <strain evidence="3">ER-17-0199</strain>
        <tissue evidence="3">Blubber</tissue>
    </source>
</reference>
<dbReference type="Proteomes" id="UP001159641">
    <property type="component" value="Unassembled WGS sequence"/>
</dbReference>
<dbReference type="EMBL" id="JAIQCJ010001396">
    <property type="protein sequence ID" value="KAJ8789777.1"/>
    <property type="molecule type" value="Genomic_DNA"/>
</dbReference>
<name>A0AB34HEH7_ESCRO</name>